<dbReference type="AlphaFoldDB" id="A0A1W1ZIV5"/>
<sequence>MTNKNRGMHIKVTEEERNLIHDMAKSLGYKSTSSYMISRAISPVVFIKRNKPYVKFSADISKIGYNINQIAKKVNSFDKVMDSDIKELQDEISKMKNIIDLIEEDFSENEKFIRVQYDERSFLSGNNEDNSSQD</sequence>
<dbReference type="EMBL" id="FWXK01000010">
    <property type="protein sequence ID" value="SMC48470.1"/>
    <property type="molecule type" value="Genomic_DNA"/>
</dbReference>
<keyword evidence="2" id="KW-1185">Reference proteome</keyword>
<gene>
    <name evidence="1" type="ORF">SAMN04487984_1355</name>
</gene>
<dbReference type="OrthoDB" id="9804743at2"/>
<dbReference type="Pfam" id="PF21983">
    <property type="entry name" value="NikA-like"/>
    <property type="match status" value="1"/>
</dbReference>
<dbReference type="STRING" id="371602.SAMN04487984_1355"/>
<dbReference type="RefSeq" id="WP_084099455.1">
    <property type="nucleotide sequence ID" value="NZ_FWXK01000010.1"/>
</dbReference>
<name>A0A1W1ZIV5_9LACT</name>
<organism evidence="1 2">
    <name type="scientific">Aerococcus suis</name>
    <dbReference type="NCBI Taxonomy" id="371602"/>
    <lineage>
        <taxon>Bacteria</taxon>
        <taxon>Bacillati</taxon>
        <taxon>Bacillota</taxon>
        <taxon>Bacilli</taxon>
        <taxon>Lactobacillales</taxon>
        <taxon>Aerococcaceae</taxon>
        <taxon>Aerococcus</taxon>
    </lineage>
</organism>
<evidence type="ECO:0000313" key="1">
    <source>
        <dbReference type="EMBL" id="SMC48470.1"/>
    </source>
</evidence>
<dbReference type="InterPro" id="IPR053842">
    <property type="entry name" value="NikA-like"/>
</dbReference>
<protein>
    <submittedName>
        <fullName evidence="1">Mobilisation protein (MobC)</fullName>
    </submittedName>
</protein>
<dbReference type="Proteomes" id="UP000243884">
    <property type="component" value="Unassembled WGS sequence"/>
</dbReference>
<proteinExistence type="predicted"/>
<accession>A0A1W1ZIV5</accession>
<reference evidence="2" key="1">
    <citation type="submission" date="2017-04" db="EMBL/GenBank/DDBJ databases">
        <authorList>
            <person name="Varghese N."/>
            <person name="Submissions S."/>
        </authorList>
    </citation>
    <scope>NUCLEOTIDE SEQUENCE [LARGE SCALE GENOMIC DNA]</scope>
    <source>
        <strain evidence="2">DSM 21500</strain>
    </source>
</reference>
<evidence type="ECO:0000313" key="2">
    <source>
        <dbReference type="Proteomes" id="UP000243884"/>
    </source>
</evidence>